<keyword evidence="2" id="KW-1185">Reference proteome</keyword>
<organism evidence="1 2">
    <name type="scientific">Hyalangium minutum</name>
    <dbReference type="NCBI Taxonomy" id="394096"/>
    <lineage>
        <taxon>Bacteria</taxon>
        <taxon>Pseudomonadati</taxon>
        <taxon>Myxococcota</taxon>
        <taxon>Myxococcia</taxon>
        <taxon>Myxococcales</taxon>
        <taxon>Cystobacterineae</taxon>
        <taxon>Archangiaceae</taxon>
        <taxon>Hyalangium</taxon>
    </lineage>
</organism>
<dbReference type="AlphaFoldDB" id="A0A085W428"/>
<dbReference type="OrthoDB" id="5477453at2"/>
<dbReference type="STRING" id="394096.DB31_4151"/>
<dbReference type="InterPro" id="IPR029058">
    <property type="entry name" value="AB_hydrolase_fold"/>
</dbReference>
<evidence type="ECO:0000313" key="1">
    <source>
        <dbReference type="EMBL" id="KFE62441.1"/>
    </source>
</evidence>
<dbReference type="RefSeq" id="WP_044197622.1">
    <property type="nucleotide sequence ID" value="NZ_JMCB01000022.1"/>
</dbReference>
<protein>
    <submittedName>
        <fullName evidence="1">Lipase-like protein</fullName>
    </submittedName>
</protein>
<dbReference type="PROSITE" id="PS51257">
    <property type="entry name" value="PROKAR_LIPOPROTEIN"/>
    <property type="match status" value="1"/>
</dbReference>
<dbReference type="EMBL" id="JMCB01000022">
    <property type="protein sequence ID" value="KFE62441.1"/>
    <property type="molecule type" value="Genomic_DNA"/>
</dbReference>
<comment type="caution">
    <text evidence="1">The sequence shown here is derived from an EMBL/GenBank/DDBJ whole genome shotgun (WGS) entry which is preliminary data.</text>
</comment>
<dbReference type="PATRIC" id="fig|394096.3.peg.7886"/>
<gene>
    <name evidence="1" type="ORF">DB31_4151</name>
</gene>
<dbReference type="Proteomes" id="UP000028725">
    <property type="component" value="Unassembled WGS sequence"/>
</dbReference>
<reference evidence="1 2" key="1">
    <citation type="submission" date="2014-04" db="EMBL/GenBank/DDBJ databases">
        <title>Genome assembly of Hyalangium minutum DSM 14724.</title>
        <authorList>
            <person name="Sharma G."/>
            <person name="Subramanian S."/>
        </authorList>
    </citation>
    <scope>NUCLEOTIDE SEQUENCE [LARGE SCALE GENOMIC DNA]</scope>
    <source>
        <strain evidence="1 2">DSM 14724</strain>
    </source>
</reference>
<name>A0A085W428_9BACT</name>
<sequence>MKKLLLVGALTLGAASCAPDIKQDEAPDVVLADFNPAGSPVVVPTPNDLAIDSTTGLVNAPIDPSAPAAQQEFTRDYLNTLNGFPTSVTAFTKIADLDKTTVNTNSVRFIDLLAGTAIATPAVTPTIAYDEDTDQLIVAPPPSGWPKGGRYAIALVGGANGLKGVGGKQVVGSSVWSLASLEKSLVTCEDLTASNCLASTDLIPSTKTDPSERIKDQAATALRLEQLRRSYKPLLDALVAQGVNRSDIVLLWTFRIMNMPEATFDPAASIIPFPNNILLARNADGTTHLNLPIPPTAPQSQKDLLNGLNTLDGFSTTAPIVSENSDTRGPIDTGSRLDASSVAAGTKFIKLGTGGTAPSVTACLNCASSKNADGSTPNNAQQLQFVPQLPLDEKSTYAAVMTTALKDERGRQVAPSGPFALMRLSSPLVVDGKSQVSGVSDANAAALEPLRAGFKSMFDVLAQAGIPRSKISLAWAFTTQSTVSTLQKLYALPTQYGAAGLPNAPLYLLDVTTQVKAQMGALPKDHIGKIFQGTAIVPFVLTDPRGVFDPTKPKFERATFLLALPSTAAPANGYPVTIFSHGLRSHKGTVLPLFDALATGGHATIAMDTVFHGDRSTCAGITAAAGLVDGSNNPIDTPDKACNTGSTCDVTPTSPTFGRCMPVAPTTCNPTVATGEGICAAAALGHCVPTSTTDPTVGACEGGFKSNSGTPYISGWNMLNLTNLFATRDNFRQHTVEHAQLERVLTATSTTSLNAQLEAQSAGKLDGTKIHYVGQSLGGILGPLYTSASPVVKNAVFNVPAGDLTGVLFNSPAFAQAKAGFIAALGAQGLTPGTPGFDQFLVLGKTILDPADPINYVYAVENGPASPATGREALIQYIEKDQVSPNAQTEALIAAANRTGAPKTVNVSKFTPTEAELPLDKRHAFLLDFQGNPTITGQAQGQVVQFLGTGALP</sequence>
<evidence type="ECO:0000313" key="2">
    <source>
        <dbReference type="Proteomes" id="UP000028725"/>
    </source>
</evidence>
<dbReference type="Gene3D" id="3.40.50.1820">
    <property type="entry name" value="alpha/beta hydrolase"/>
    <property type="match status" value="2"/>
</dbReference>
<dbReference type="SUPFAM" id="SSF53474">
    <property type="entry name" value="alpha/beta-Hydrolases"/>
    <property type="match status" value="1"/>
</dbReference>
<accession>A0A085W428</accession>
<proteinExistence type="predicted"/>